<proteinExistence type="predicted"/>
<dbReference type="Proteomes" id="UP001162162">
    <property type="component" value="Unassembled WGS sequence"/>
</dbReference>
<accession>A0AAV8YAI7</accession>
<organism evidence="1 2">
    <name type="scientific">Aromia moschata</name>
    <dbReference type="NCBI Taxonomy" id="1265417"/>
    <lineage>
        <taxon>Eukaryota</taxon>
        <taxon>Metazoa</taxon>
        <taxon>Ecdysozoa</taxon>
        <taxon>Arthropoda</taxon>
        <taxon>Hexapoda</taxon>
        <taxon>Insecta</taxon>
        <taxon>Pterygota</taxon>
        <taxon>Neoptera</taxon>
        <taxon>Endopterygota</taxon>
        <taxon>Coleoptera</taxon>
        <taxon>Polyphaga</taxon>
        <taxon>Cucujiformia</taxon>
        <taxon>Chrysomeloidea</taxon>
        <taxon>Cerambycidae</taxon>
        <taxon>Cerambycinae</taxon>
        <taxon>Callichromatini</taxon>
        <taxon>Aromia</taxon>
    </lineage>
</organism>
<name>A0AAV8YAI7_9CUCU</name>
<dbReference type="EMBL" id="JAPWTK010000145">
    <property type="protein sequence ID" value="KAJ8948048.1"/>
    <property type="molecule type" value="Genomic_DNA"/>
</dbReference>
<keyword evidence="2" id="KW-1185">Reference proteome</keyword>
<reference evidence="1" key="1">
    <citation type="journal article" date="2023" name="Insect Mol. Biol.">
        <title>Genome sequencing provides insights into the evolution of gene families encoding plant cell wall-degrading enzymes in longhorned beetles.</title>
        <authorList>
            <person name="Shin N.R."/>
            <person name="Okamura Y."/>
            <person name="Kirsch R."/>
            <person name="Pauchet Y."/>
        </authorList>
    </citation>
    <scope>NUCLEOTIDE SEQUENCE</scope>
    <source>
        <strain evidence="1">AMC_N1</strain>
    </source>
</reference>
<comment type="caution">
    <text evidence="1">The sequence shown here is derived from an EMBL/GenBank/DDBJ whole genome shotgun (WGS) entry which is preliminary data.</text>
</comment>
<evidence type="ECO:0000313" key="1">
    <source>
        <dbReference type="EMBL" id="KAJ8948048.1"/>
    </source>
</evidence>
<dbReference type="AlphaFoldDB" id="A0AAV8YAI7"/>
<gene>
    <name evidence="1" type="ORF">NQ318_003382</name>
</gene>
<evidence type="ECO:0000313" key="2">
    <source>
        <dbReference type="Proteomes" id="UP001162162"/>
    </source>
</evidence>
<protein>
    <submittedName>
        <fullName evidence="1">Uncharacterized protein</fullName>
    </submittedName>
</protein>
<sequence length="102" mass="11667">MFRNITIASAALIADTKLQEMSGHFKNFIRISSEDFEFLINMMIIGKVNTIRKSVPIKERLAVTLRFLAIGDSYSSLLPMLLKFRNNLLVELYQKSVRQGIS</sequence>